<dbReference type="Proteomes" id="UP000657918">
    <property type="component" value="Unassembled WGS sequence"/>
</dbReference>
<keyword evidence="1" id="KW-1133">Transmembrane helix</keyword>
<feature type="transmembrane region" description="Helical" evidence="1">
    <location>
        <begin position="195"/>
        <end position="214"/>
    </location>
</feature>
<keyword evidence="1" id="KW-0812">Transmembrane</keyword>
<dbReference type="InterPro" id="IPR025886">
    <property type="entry name" value="PP2-like"/>
</dbReference>
<dbReference type="PANTHER" id="PTHR31960:SF22">
    <property type="entry name" value="F-BOX PROTEIN PP2-A12"/>
    <property type="match status" value="1"/>
</dbReference>
<organism evidence="3 4">
    <name type="scientific">Salix dunnii</name>
    <dbReference type="NCBI Taxonomy" id="1413687"/>
    <lineage>
        <taxon>Eukaryota</taxon>
        <taxon>Viridiplantae</taxon>
        <taxon>Streptophyta</taxon>
        <taxon>Embryophyta</taxon>
        <taxon>Tracheophyta</taxon>
        <taxon>Spermatophyta</taxon>
        <taxon>Magnoliopsida</taxon>
        <taxon>eudicotyledons</taxon>
        <taxon>Gunneridae</taxon>
        <taxon>Pentapetalae</taxon>
        <taxon>rosids</taxon>
        <taxon>fabids</taxon>
        <taxon>Malpighiales</taxon>
        <taxon>Salicaceae</taxon>
        <taxon>Saliceae</taxon>
        <taxon>Salix</taxon>
    </lineage>
</organism>
<accession>A0A835NB84</accession>
<dbReference type="InterPro" id="IPR001810">
    <property type="entry name" value="F-box_dom"/>
</dbReference>
<dbReference type="EMBL" id="JADGMS010000001">
    <property type="protein sequence ID" value="KAF9689383.1"/>
    <property type="molecule type" value="Genomic_DNA"/>
</dbReference>
<dbReference type="InterPro" id="IPR036047">
    <property type="entry name" value="F-box-like_dom_sf"/>
</dbReference>
<proteinExistence type="predicted"/>
<dbReference type="OrthoDB" id="9970274at2759"/>
<dbReference type="AlphaFoldDB" id="A0A835NB84"/>
<evidence type="ECO:0000313" key="3">
    <source>
        <dbReference type="EMBL" id="KAF9689383.1"/>
    </source>
</evidence>
<dbReference type="PANTHER" id="PTHR31960">
    <property type="entry name" value="F-BOX PROTEIN PP2-A15"/>
    <property type="match status" value="1"/>
</dbReference>
<protein>
    <recommendedName>
        <fullName evidence="2">F-box domain-containing protein</fullName>
    </recommendedName>
</protein>
<comment type="caution">
    <text evidence="3">The sequence shown here is derived from an EMBL/GenBank/DDBJ whole genome shotgun (WGS) entry which is preliminary data.</text>
</comment>
<name>A0A835NB84_9ROSI</name>
<sequence length="352" mass="39560">MGANLSSSFADPNVCSLVGSLCLQPSPPPPRTKPGLGDLPESCVALILECLNPSEICKLAKLNRAFRGASWADFVWESKLPVNYEDLIRRVFGDGLEDKLCKREVYTRLCRANTFDGGTKKAWLDKRTGGVCLCIASKGLAITGIDDRRYWNHIPTEESRLAGQVQAHPSIFLLNFFKEVALIFLHMVMLVDLKMLIFLVMLILCILVLLISGFNSVAYLQQIWWLEVDGQFEFPFPSGTYSLFFRLQLGRATKRFGRRICNTEHVHGWDIKPVQFQLWTSDGQHATSQCFLDDPGKWNLCHAGDFVVDDTNASTGLKFSMTQIDCTHTKGGLCLDSVLVYPCKLKEGLRHF</sequence>
<dbReference type="SMART" id="SM00256">
    <property type="entry name" value="FBOX"/>
    <property type="match status" value="1"/>
</dbReference>
<keyword evidence="1" id="KW-0472">Membrane</keyword>
<dbReference type="SUPFAM" id="SSF81383">
    <property type="entry name" value="F-box domain"/>
    <property type="match status" value="1"/>
</dbReference>
<evidence type="ECO:0000256" key="1">
    <source>
        <dbReference type="SAM" id="Phobius"/>
    </source>
</evidence>
<keyword evidence="4" id="KW-1185">Reference proteome</keyword>
<feature type="domain" description="F-box" evidence="2">
    <location>
        <begin position="39"/>
        <end position="78"/>
    </location>
</feature>
<evidence type="ECO:0000313" key="4">
    <source>
        <dbReference type="Proteomes" id="UP000657918"/>
    </source>
</evidence>
<dbReference type="Pfam" id="PF14299">
    <property type="entry name" value="PP2"/>
    <property type="match status" value="1"/>
</dbReference>
<gene>
    <name evidence="3" type="ORF">SADUNF_Sadunf01G0086600</name>
</gene>
<evidence type="ECO:0000259" key="2">
    <source>
        <dbReference type="SMART" id="SM00256"/>
    </source>
</evidence>
<reference evidence="3 4" key="1">
    <citation type="submission" date="2020-10" db="EMBL/GenBank/DDBJ databases">
        <title>Plant Genome Project.</title>
        <authorList>
            <person name="Zhang R.-G."/>
        </authorList>
    </citation>
    <scope>NUCLEOTIDE SEQUENCE [LARGE SCALE GENOMIC DNA]</scope>
    <source>
        <strain evidence="3">FAFU-HL-1</strain>
        <tissue evidence="3">Leaf</tissue>
    </source>
</reference>
<dbReference type="CDD" id="cd22162">
    <property type="entry name" value="F-box_AtSKIP3-like"/>
    <property type="match status" value="1"/>
</dbReference>